<evidence type="ECO:0000313" key="1">
    <source>
        <dbReference type="EMBL" id="QMW00808.1"/>
    </source>
</evidence>
<dbReference type="EMBL" id="CP059732">
    <property type="protein sequence ID" value="QMW00808.1"/>
    <property type="molecule type" value="Genomic_DNA"/>
</dbReference>
<sequence>MTPTFFPTSADFRTWLAENHHQETELLVGFYKVGSGKPSMTWSQSVDEALCFGWIDGVRRSVDADSYCIRFTPRKPKSIWSAVNMAKIEALTQQGLMHPAGVAAFAKREESKSKIYTYEQKNEIILSADFETIVKANEKAWAFFQKQAPWYRKQMINWVMSAKQSATQLNRLDKLISASAEERKL</sequence>
<name>A0A7G5GPL6_9BACT</name>
<dbReference type="RefSeq" id="WP_182457922.1">
    <property type="nucleotide sequence ID" value="NZ_CP059732.1"/>
</dbReference>
<proteinExistence type="predicted"/>
<accession>A0A7G5GPL6</accession>
<dbReference type="KEGG" id="sfol:H3H32_22825"/>
<dbReference type="Proteomes" id="UP000515369">
    <property type="component" value="Chromosome"/>
</dbReference>
<reference evidence="1 2" key="1">
    <citation type="submission" date="2020-07" db="EMBL/GenBank/DDBJ databases">
        <title>Spirosoma foliorum sp. nov., isolated from the leaves on the Nejang mountain Korea, Republic of.</title>
        <authorList>
            <person name="Ho H."/>
            <person name="Lee Y.-J."/>
            <person name="Nurcahyanto D.-A."/>
            <person name="Kim S.-G."/>
        </authorList>
    </citation>
    <scope>NUCLEOTIDE SEQUENCE [LARGE SCALE GENOMIC DNA]</scope>
    <source>
        <strain evidence="1 2">PL0136</strain>
    </source>
</reference>
<gene>
    <name evidence="1" type="ORF">H3H32_22825</name>
</gene>
<evidence type="ECO:0000313" key="2">
    <source>
        <dbReference type="Proteomes" id="UP000515369"/>
    </source>
</evidence>
<protein>
    <submittedName>
        <fullName evidence="1">YdeI/OmpD-associated family protein</fullName>
    </submittedName>
</protein>
<organism evidence="1 2">
    <name type="scientific">Spirosoma foliorum</name>
    <dbReference type="NCBI Taxonomy" id="2710596"/>
    <lineage>
        <taxon>Bacteria</taxon>
        <taxon>Pseudomonadati</taxon>
        <taxon>Bacteroidota</taxon>
        <taxon>Cytophagia</taxon>
        <taxon>Cytophagales</taxon>
        <taxon>Cytophagaceae</taxon>
        <taxon>Spirosoma</taxon>
    </lineage>
</organism>
<dbReference type="Pfam" id="PF13376">
    <property type="entry name" value="OmdA"/>
    <property type="match status" value="1"/>
</dbReference>
<dbReference type="AlphaFoldDB" id="A0A7G5GPL6"/>
<keyword evidence="2" id="KW-1185">Reference proteome</keyword>